<feature type="compositionally biased region" description="Polar residues" evidence="17">
    <location>
        <begin position="1"/>
        <end position="14"/>
    </location>
</feature>
<dbReference type="CDD" id="cd01853">
    <property type="entry name" value="Toc34_like"/>
    <property type="match status" value="1"/>
</dbReference>
<keyword evidence="12" id="KW-1133">Transmembrane helix</keyword>
<evidence type="ECO:0000256" key="9">
    <source>
        <dbReference type="ARBA" id="ARBA00022805"/>
    </source>
</evidence>
<dbReference type="NCBIfam" id="TIGR00993">
    <property type="entry name" value="3a0901s04IAP86"/>
    <property type="match status" value="1"/>
</dbReference>
<feature type="compositionally biased region" description="Basic and acidic residues" evidence="17">
    <location>
        <begin position="448"/>
        <end position="465"/>
    </location>
</feature>
<feature type="region of interest" description="Disordered" evidence="17">
    <location>
        <begin position="975"/>
        <end position="1013"/>
    </location>
</feature>
<evidence type="ECO:0000256" key="10">
    <source>
        <dbReference type="ARBA" id="ARBA00022842"/>
    </source>
</evidence>
<feature type="compositionally biased region" description="Acidic residues" evidence="17">
    <location>
        <begin position="1353"/>
        <end position="1375"/>
    </location>
</feature>
<dbReference type="Pfam" id="PF11886">
    <property type="entry name" value="TOC159_MAD"/>
    <property type="match status" value="1"/>
</dbReference>
<dbReference type="InterPro" id="IPR024283">
    <property type="entry name" value="TOC159_MAD"/>
</dbReference>
<feature type="region of interest" description="Disordered" evidence="17">
    <location>
        <begin position="1428"/>
        <end position="1448"/>
    </location>
</feature>
<dbReference type="SUPFAM" id="SSF52540">
    <property type="entry name" value="P-loop containing nucleoside triphosphate hydrolases"/>
    <property type="match status" value="1"/>
</dbReference>
<evidence type="ECO:0000256" key="16">
    <source>
        <dbReference type="ARBA" id="ARBA00023775"/>
    </source>
</evidence>
<keyword evidence="20" id="KW-1185">Reference proteome</keyword>
<feature type="region of interest" description="Disordered" evidence="17">
    <location>
        <begin position="1341"/>
        <end position="1381"/>
    </location>
</feature>
<feature type="region of interest" description="Disordered" evidence="17">
    <location>
        <begin position="583"/>
        <end position="604"/>
    </location>
</feature>
<feature type="compositionally biased region" description="Polar residues" evidence="17">
    <location>
        <begin position="787"/>
        <end position="801"/>
    </location>
</feature>
<proteinExistence type="inferred from homology"/>
<evidence type="ECO:0000313" key="19">
    <source>
        <dbReference type="EMBL" id="MCL7028349.1"/>
    </source>
</evidence>
<comment type="similarity">
    <text evidence="16">Belongs to the TRAFAC class TrmE-Era-EngA-EngB-Septin-like GTPase superfamily. AIG1/Toc34/Toc159-like paraseptin GTPase family. TOC159 subfamily.</text>
</comment>
<comment type="subcellular location">
    <subcellularLocation>
        <location evidence="15">Plastid</location>
        <location evidence="15">Chloroplast outer membrane</location>
        <topology evidence="15">Single-pass membrane protein</topology>
    </subcellularLocation>
</comment>
<evidence type="ECO:0000256" key="2">
    <source>
        <dbReference type="ARBA" id="ARBA00022448"/>
    </source>
</evidence>
<accession>A0AA41S2W6</accession>
<evidence type="ECO:0000256" key="12">
    <source>
        <dbReference type="ARBA" id="ARBA00022989"/>
    </source>
</evidence>
<dbReference type="GO" id="GO:0046872">
    <property type="term" value="F:metal ion binding"/>
    <property type="evidence" value="ECO:0007669"/>
    <property type="project" value="UniProtKB-KW"/>
</dbReference>
<feature type="region of interest" description="Disordered" evidence="17">
    <location>
        <begin position="1"/>
        <end position="40"/>
    </location>
</feature>
<dbReference type="InterPro" id="IPR006703">
    <property type="entry name" value="G_AIG1"/>
</dbReference>
<dbReference type="PROSITE" id="PS51720">
    <property type="entry name" value="G_AIG1"/>
    <property type="match status" value="1"/>
</dbReference>
<reference evidence="19" key="1">
    <citation type="submission" date="2022-03" db="EMBL/GenBank/DDBJ databases">
        <title>A functionally conserved STORR gene fusion in Papaver species that diverged 16.8 million years ago.</title>
        <authorList>
            <person name="Catania T."/>
        </authorList>
    </citation>
    <scope>NUCLEOTIDE SEQUENCE</scope>
    <source>
        <strain evidence="19">S-191538</strain>
    </source>
</reference>
<keyword evidence="8" id="KW-0378">Hydrolase</keyword>
<feature type="compositionally biased region" description="Acidic residues" evidence="17">
    <location>
        <begin position="848"/>
        <end position="872"/>
    </location>
</feature>
<evidence type="ECO:0000256" key="11">
    <source>
        <dbReference type="ARBA" id="ARBA00022927"/>
    </source>
</evidence>
<feature type="compositionally biased region" description="Acidic residues" evidence="17">
    <location>
        <begin position="917"/>
        <end position="929"/>
    </location>
</feature>
<evidence type="ECO:0000256" key="6">
    <source>
        <dbReference type="ARBA" id="ARBA00022723"/>
    </source>
</evidence>
<keyword evidence="14" id="KW-0472">Membrane</keyword>
<feature type="region of interest" description="Disordered" evidence="17">
    <location>
        <begin position="718"/>
        <end position="933"/>
    </location>
</feature>
<evidence type="ECO:0000256" key="7">
    <source>
        <dbReference type="ARBA" id="ARBA00022741"/>
    </source>
</evidence>
<gene>
    <name evidence="19" type="ORF">MKW94_022879</name>
</gene>
<keyword evidence="13" id="KW-0342">GTP-binding</keyword>
<dbReference type="InterPro" id="IPR027417">
    <property type="entry name" value="P-loop_NTPase"/>
</dbReference>
<dbReference type="Pfam" id="PF04548">
    <property type="entry name" value="AIG1"/>
    <property type="match status" value="1"/>
</dbReference>
<evidence type="ECO:0000256" key="8">
    <source>
        <dbReference type="ARBA" id="ARBA00022801"/>
    </source>
</evidence>
<dbReference type="GO" id="GO:0003924">
    <property type="term" value="F:GTPase activity"/>
    <property type="evidence" value="ECO:0007669"/>
    <property type="project" value="InterPro"/>
</dbReference>
<dbReference type="CDD" id="cd14686">
    <property type="entry name" value="bZIP"/>
    <property type="match status" value="1"/>
</dbReference>
<keyword evidence="7" id="KW-0547">Nucleotide-binding</keyword>
<dbReference type="FunFam" id="3.40.50.300:FF:000413">
    <property type="entry name" value="Translocase of chloroplast 120, chloroplastic"/>
    <property type="match status" value="1"/>
</dbReference>
<protein>
    <recommendedName>
        <fullName evidence="18">AIG1-type G domain-containing protein</fullName>
    </recommendedName>
</protein>
<feature type="domain" description="AIG1-type G" evidence="18">
    <location>
        <begin position="1083"/>
        <end position="1317"/>
    </location>
</feature>
<evidence type="ECO:0000256" key="17">
    <source>
        <dbReference type="SAM" id="MobiDB-lite"/>
    </source>
</evidence>
<dbReference type="Gene3D" id="3.40.50.300">
    <property type="entry name" value="P-loop containing nucleotide triphosphate hydrolases"/>
    <property type="match status" value="1"/>
</dbReference>
<feature type="region of interest" description="Disordered" evidence="17">
    <location>
        <begin position="287"/>
        <end position="310"/>
    </location>
</feature>
<keyword evidence="3" id="KW-0150">Chloroplast</keyword>
<evidence type="ECO:0000256" key="4">
    <source>
        <dbReference type="ARBA" id="ARBA00022640"/>
    </source>
</evidence>
<feature type="compositionally biased region" description="Basic and acidic residues" evidence="17">
    <location>
        <begin position="771"/>
        <end position="782"/>
    </location>
</feature>
<evidence type="ECO:0000256" key="15">
    <source>
        <dbReference type="ARBA" id="ARBA00023766"/>
    </source>
</evidence>
<feature type="compositionally biased region" description="Polar residues" evidence="17">
    <location>
        <begin position="341"/>
        <end position="358"/>
    </location>
</feature>
<dbReference type="PANTHER" id="PTHR10903:SF120">
    <property type="entry name" value="TRANSLOCASE OF CHLOROPLAST 159, CHLOROPLASTIC"/>
    <property type="match status" value="1"/>
</dbReference>
<dbReference type="GO" id="GO:0009707">
    <property type="term" value="C:chloroplast outer membrane"/>
    <property type="evidence" value="ECO:0007669"/>
    <property type="project" value="UniProtKB-SubCell"/>
</dbReference>
<comment type="caution">
    <text evidence="19">The sequence shown here is derived from an EMBL/GenBank/DDBJ whole genome shotgun (WGS) entry which is preliminary data.</text>
</comment>
<feature type="region of interest" description="Disordered" evidence="17">
    <location>
        <begin position="418"/>
        <end position="513"/>
    </location>
</feature>
<keyword evidence="4" id="KW-0934">Plastid</keyword>
<keyword evidence="11" id="KW-0653">Protein transport</keyword>
<organism evidence="19 20">
    <name type="scientific">Papaver nudicaule</name>
    <name type="common">Iceland poppy</name>
    <dbReference type="NCBI Taxonomy" id="74823"/>
    <lineage>
        <taxon>Eukaryota</taxon>
        <taxon>Viridiplantae</taxon>
        <taxon>Streptophyta</taxon>
        <taxon>Embryophyta</taxon>
        <taxon>Tracheophyta</taxon>
        <taxon>Spermatophyta</taxon>
        <taxon>Magnoliopsida</taxon>
        <taxon>Ranunculales</taxon>
        <taxon>Papaveraceae</taxon>
        <taxon>Papaveroideae</taxon>
        <taxon>Papaver</taxon>
    </lineage>
</organism>
<keyword evidence="5" id="KW-0812">Transmembrane</keyword>
<dbReference type="PANTHER" id="PTHR10903">
    <property type="entry name" value="GTPASE, IMAP FAMILY MEMBER-RELATED"/>
    <property type="match status" value="1"/>
</dbReference>
<feature type="compositionally biased region" description="Polar residues" evidence="17">
    <location>
        <begin position="824"/>
        <end position="836"/>
    </location>
</feature>
<dbReference type="InterPro" id="IPR045058">
    <property type="entry name" value="GIMA/IAN/Toc"/>
</dbReference>
<evidence type="ECO:0000256" key="1">
    <source>
        <dbReference type="ARBA" id="ARBA00001946"/>
    </source>
</evidence>
<dbReference type="Proteomes" id="UP001177140">
    <property type="component" value="Unassembled WGS sequence"/>
</dbReference>
<sequence length="1731" mass="186258">MDNPVSLSTTQLNPSSSEEDIKDESISQLKNNTNNTSSGISSSVAAALPIRAPLSFDSDIDNNNTPVKINGDSISNSLKVARFGFDSDSDVVISSSDESEEDGFVSGEDEFGITSSDRNFIADPDEKTLDMLLGAEKVVVPQQPVFVASSSSVDDKVFVPPKALLSVDDDDDEGFVSGMDDDEELLDVPNVVASVKIPSVESIPPPKALVSGEDDVVPDVVDKVDSEVSSIAIVPNVSAVESPEKTEENISPEEVVSSSVETVVPVVTEVAPKESLVVSTEDTLLKDSKSDEVDVSTPKEEVKESKDVDAAEKKIDVPEMVIETKDSLEVKENGVSDVREVQNTSQESVGLDSGDNQNGVEELVKSVFPVEGDGDSNAEMKQPIPVELEKTVVEVVEDEKVSEPKIVEILVDKDVSLGSQSEQAPVVVEEPIEPKLAEGTADASPSLEAEKEKEDHAEKIAEGIDRSVPIVPEELKPELETGSLAKPDESVVDEGSDEVESKASAGVNGPTETQIVDSIAVPAESNSVTESKHLDNGIESEPKIVEILVDKDVMSSIQSPAPVVTEKPVEPTLVEDIVVAIADAQSHPEKGEKEKDDDEEKSVGGINEIVSKLPEELKSEQETGLGAKLDERVVDEAAVGVESKAENGVNSLSETQIVDSIPVPAESSSAAEWKHLHNGINPEPKAVEILAEKDTSLGNKSEQASLIFEEPVEPKLVEDTTVAVADAQSSLETGEKQKDDDDEKSAGGIDGGVSTVPEVLKSEPEAIATAKPDEHVLDESKADVAVNGSTETPVVDSTTVPVESKSVIESNHLDKGIELENEISKNTTQATESAVPSSVLELEGKQETEDEVEEPEPDFTEEDEDSASDEGNEGMMFDGSETAEQIMKELERASGSHSGGDISQDSFQRIDGQIVMDSDEEVDTDEEGDGKELFDSAALAALLKAATGAGPDGGNVTITAPDGSRLFSIERPAGLGSSMRSLKPAPRTTRPNLFSPSDLTAGGEPENELSEEEKNKLEKIQKIRVKFLRLVQRLGQSPEDSIAAQVLYRLLLAAGRQTTQTFSLDAARRTAAELEAEGKDDLDFSLNILVLGKTGVGKSATINSIFGEKMAHIDPFEPGTTQVKEIVGKVDGVTIRVFDTPGLKSSVMEQAFNQKVLASVKKLTKKNPLDILLYVDRLDTQTRDLNDMPLLRSITATLGSAIWRSAIVTLTHAASAPPDGSSGHPLSYDTFVGQRSHIVQQSVGQAVGDLRMMNPSLMNPVSLVENHPSCRINREGQRVLPNGQAWKPQLLLLCYSMKILSEASSLSKPQEAFDHRKLFGFRVRAPPLPYLLSTMLQSRAHPKLPSDQGIDNGDSDIELGDMSDSDQEEEEDEYDQLPPFKPLRKSQIAKLSKEQKKAYFDEYDYRVKLLQKKQLREELKRMREMKKGKDNPVAGGGFMGEDADQENDGPAAVPVPLPDMVLPPSFDGDNPAYRYRFLEPTSQLLARPVLDNHGWDHDCGYDGVSLEESHAIMSKFPGVVAVQITKDKKEFNIHLDSSIAAKYGENGSTLAGFDIQTIGKQLGYIVRGETKFKNFKKNKTAAGVAITFLGETVTTGLKVEDQIAIGKRLSLVGSTGTVRSQGEAAYGANLEVRLKEKDFPIGQDQSTLGLSLMKWRGDLAVGGNFQSQISVGRSSKVSVRVGLNNKLSGQITVRTSSSEQLQLALVGLLPIAVSLYRAIFPGAAGDTYSAY</sequence>
<dbReference type="EMBL" id="JAJJMA010078482">
    <property type="protein sequence ID" value="MCL7028349.1"/>
    <property type="molecule type" value="Genomic_DNA"/>
</dbReference>
<dbReference type="InterPro" id="IPR005690">
    <property type="entry name" value="Toc86_159"/>
</dbReference>
<evidence type="ECO:0000256" key="3">
    <source>
        <dbReference type="ARBA" id="ARBA00022528"/>
    </source>
</evidence>
<keyword evidence="2" id="KW-0813">Transport</keyword>
<evidence type="ECO:0000313" key="20">
    <source>
        <dbReference type="Proteomes" id="UP001177140"/>
    </source>
</evidence>
<keyword evidence="9" id="KW-1002">Plastid outer membrane</keyword>
<dbReference type="GO" id="GO:0015031">
    <property type="term" value="P:protein transport"/>
    <property type="evidence" value="ECO:0007669"/>
    <property type="project" value="UniProtKB-KW"/>
</dbReference>
<keyword evidence="6" id="KW-0479">Metal-binding</keyword>
<evidence type="ECO:0000256" key="13">
    <source>
        <dbReference type="ARBA" id="ARBA00023134"/>
    </source>
</evidence>
<name>A0AA41S2W6_PAPNU</name>
<comment type="cofactor">
    <cofactor evidence="1">
        <name>Mg(2+)</name>
        <dbReference type="ChEBI" id="CHEBI:18420"/>
    </cofactor>
</comment>
<evidence type="ECO:0000256" key="14">
    <source>
        <dbReference type="ARBA" id="ARBA00023136"/>
    </source>
</evidence>
<dbReference type="GO" id="GO:0005525">
    <property type="term" value="F:GTP binding"/>
    <property type="evidence" value="ECO:0007669"/>
    <property type="project" value="UniProtKB-KW"/>
</dbReference>
<evidence type="ECO:0000259" key="18">
    <source>
        <dbReference type="PROSITE" id="PS51720"/>
    </source>
</evidence>
<keyword evidence="10" id="KW-0460">Magnesium</keyword>
<dbReference type="GO" id="GO:0045036">
    <property type="term" value="P:protein targeting to chloroplast"/>
    <property type="evidence" value="ECO:0007669"/>
    <property type="project" value="InterPro"/>
</dbReference>
<feature type="region of interest" description="Disordered" evidence="17">
    <location>
        <begin position="335"/>
        <end position="358"/>
    </location>
</feature>
<feature type="compositionally biased region" description="Low complexity" evidence="17">
    <location>
        <begin position="31"/>
        <end position="40"/>
    </location>
</feature>
<evidence type="ECO:0000256" key="5">
    <source>
        <dbReference type="ARBA" id="ARBA00022692"/>
    </source>
</evidence>
<feature type="compositionally biased region" description="Polar residues" evidence="17">
    <location>
        <begin position="989"/>
        <end position="998"/>
    </location>
</feature>